<dbReference type="Proteomes" id="UP000316406">
    <property type="component" value="Unassembled WGS sequence"/>
</dbReference>
<dbReference type="EMBL" id="VLTK01000014">
    <property type="protein sequence ID" value="TSI12816.1"/>
    <property type="molecule type" value="Genomic_DNA"/>
</dbReference>
<keyword evidence="3" id="KW-1185">Reference proteome</keyword>
<gene>
    <name evidence="2" type="ORF">FO013_18695</name>
</gene>
<evidence type="ECO:0000313" key="3">
    <source>
        <dbReference type="Proteomes" id="UP000316406"/>
    </source>
</evidence>
<protein>
    <submittedName>
        <fullName evidence="2">Uncharacterized protein</fullName>
    </submittedName>
</protein>
<dbReference type="AlphaFoldDB" id="A0A556C667"/>
<sequence length="149" mass="15689">MRSDGHDYRRRLAGVIGLNAGGKTLTTSTLTWAMISKRKGMSRATVGFHEAGLIGRVTAKRSASAKLVAGWKGDDAFLNDVSGYALTQPVDELVVDVSGTPHTVNGYKEFPARAHETGTPPGPATRPSPTKAADGRPNTIPAHAELAIL</sequence>
<comment type="caution">
    <text evidence="2">The sequence shown here is derived from an EMBL/GenBank/DDBJ whole genome shotgun (WGS) entry which is preliminary data.</text>
</comment>
<feature type="region of interest" description="Disordered" evidence="1">
    <location>
        <begin position="112"/>
        <end position="140"/>
    </location>
</feature>
<evidence type="ECO:0000313" key="2">
    <source>
        <dbReference type="EMBL" id="TSI12816.1"/>
    </source>
</evidence>
<accession>A0A556C667</accession>
<dbReference type="RefSeq" id="WP_143924077.1">
    <property type="nucleotide sequence ID" value="NZ_VLTK01000014.1"/>
</dbReference>
<organism evidence="2 3">
    <name type="scientific">Brevibacterium aurantiacum</name>
    <dbReference type="NCBI Taxonomy" id="273384"/>
    <lineage>
        <taxon>Bacteria</taxon>
        <taxon>Bacillati</taxon>
        <taxon>Actinomycetota</taxon>
        <taxon>Actinomycetes</taxon>
        <taxon>Micrococcales</taxon>
        <taxon>Brevibacteriaceae</taxon>
        <taxon>Brevibacterium</taxon>
    </lineage>
</organism>
<name>A0A556C667_BREAU</name>
<reference evidence="2 3" key="1">
    <citation type="submission" date="2019-07" db="EMBL/GenBank/DDBJ databases">
        <title>Draft genome sequence of Brevibacterium aurantiacum XU54 isolated from Xinjiang China.</title>
        <authorList>
            <person name="Xu X."/>
        </authorList>
    </citation>
    <scope>NUCLEOTIDE SEQUENCE [LARGE SCALE GENOMIC DNA]</scope>
    <source>
        <strain evidence="2 3">XU54</strain>
    </source>
</reference>
<evidence type="ECO:0000256" key="1">
    <source>
        <dbReference type="SAM" id="MobiDB-lite"/>
    </source>
</evidence>
<proteinExistence type="predicted"/>